<dbReference type="PANTHER" id="PTHR12419">
    <property type="entry name" value="OTU DOMAIN CONTAINING PROTEIN"/>
    <property type="match status" value="1"/>
</dbReference>
<proteinExistence type="predicted"/>
<dbReference type="GO" id="GO:0004843">
    <property type="term" value="F:cysteine-type deubiquitinase activity"/>
    <property type="evidence" value="ECO:0007669"/>
    <property type="project" value="TreeGrafter"/>
</dbReference>
<keyword evidence="5" id="KW-1185">Reference proteome</keyword>
<name>A0A812P1Y3_9DINO</name>
<comment type="caution">
    <text evidence="4">The sequence shown here is derived from an EMBL/GenBank/DDBJ whole genome shotgun (WGS) entry which is preliminary data.</text>
</comment>
<dbReference type="GO" id="GO:0016579">
    <property type="term" value="P:protein deubiquitination"/>
    <property type="evidence" value="ECO:0007669"/>
    <property type="project" value="TreeGrafter"/>
</dbReference>
<dbReference type="PROSITE" id="PS50802">
    <property type="entry name" value="OTU"/>
    <property type="match status" value="1"/>
</dbReference>
<dbReference type="InterPro" id="IPR038765">
    <property type="entry name" value="Papain-like_cys_pep_sf"/>
</dbReference>
<dbReference type="Pfam" id="PF02338">
    <property type="entry name" value="OTU"/>
    <property type="match status" value="1"/>
</dbReference>
<sequence>MSHFMVATDPETWSLPSESAVQVDLRPGDPPPKRPKTRKSGTLSDEGPQLRTDLEEELLRAVTLSEGLSGMGKHWASNSSGKADFELSFKTTKYDHFLSHDWATSRWLKLCTMLFIFNSRAAMVATLMCSLVLGLCRPTDTLLNFEQSFELSIDSDASGPMTCSTKDTAPKYGDGVEIHLNSFCVYLVFLWFFFFWQRIRTLLRRPLVVFLDKLCIAQDDPDLKDKGILGLAAFLESSQHLTVLWSARYFSSIASRLLGRLGPSAAAGDTEQKQCPAKSSLRVPVATPKLLGWRGMYWLLLVMGPAPGAEVSNGLFEMGGDLTGLALFTPRVSPSMAFDFPGSMMQHFGSAVADDEVGVLVQAQWCKPSAPLTSAESASYLFLHAKGVGLLDSLCNFCEVPIVTSGAGICETFVTSRPRWRAGLLGVRVGEAANPGPAATATEHKRRERKTQGALIAIIELLCTILRQFAGEDPSVSMQIAGVSALLAVLKDDDDDADDVPPCPPRRAVFAEEPEIQTYEAEGSFKPVRRKSKPAPTGDVQGPAPPPQKGRGKGKPAADPSTSPSAAGTTGKGKDDAAKTKDSALPLLRACDWNSEIVGYPAACTRLNSLGGSVLVTVKDAEQADALSQMMMNAGSTCSARMLWRDKDGKHRLPVDVGGVTRLESFSSHDYTTAGTPLPTLKREPTTAKVVPTDPTTTVFRIVFARPFVDKEVWAKVTSTPKAAVQKWGKATQTKETTGFIKDAWAFAQESRLGQPAVIGLIRLPISLAEQVLALSGKGGVFLEPTGRTDTVKCAVQWLDKAEEETLQSVLERALDMAPQFGAFLGKRQIVNGTPAAWSDELIRELLIEQTDLKEVTVLRKTMRRGRANWLLRARIADNADCYQLLVKEGEHTATYWTMLTRPGPVREARPIADHRGFSLSKGQPENANKPEPKPGKSDGDGNPLKKAAVAKKRQIPNGTTLTTVEADGNCFFTVIGKAVARLRKEPEMPASRTRAEICAHMRKHIQVYEEYWDKCDSAGQELEFFDEYIQHMGLNAKWAGSLEAYAASKAYKVAVLVVPAAADQATAIYNAGARDTIALWHTEGPGHFDWLAPSTGDGLPRDIAENAEQGKPGQGPRGGGRDDSAGSEHTVFTDVTAFTRVGAAQSGRKRGSSSSQPGSFPRGGSAYDVDFDDKSEATVFTRREGGTDVANEDAKTVFTTCSGGRRGNSAADSSSGDIRKWLLAGRRAGSEAVTGATTRGTTDNLDFDEADLAGFHGENAAEPAPTRRRTLSGWTCPECFWKTGKVKWWVQKKQRHIDNFHPDLKAELNLRTNRVCLVPFNPDTCVWRCPVEGCGLGLPATEADSDARLRARRYHWATDHPDKPKALFLLAKGTKEGANKATTAKLSAGVAKRLHQLRAGEAGDHDVTFLKLPPATSGGKTAGGKKRKQRRAMTWVACRRCKRLANTVAGIGNKPCKPHTAGARRPALIARLRTALEEAELDDDVQRDVKYLLELFAEDTDAGGPVAKHDLNAVAWPLGGRDFEIRFVCGGCGGGWKRLRDAEDKDCYPARRRVTTGKIRALRKVVKEGGTQAKAVTSILGILGETDGNGSDQAATTELARGLGYHA</sequence>
<feature type="region of interest" description="Disordered" evidence="1">
    <location>
        <begin position="1143"/>
        <end position="1170"/>
    </location>
</feature>
<protein>
    <recommendedName>
        <fullName evidence="3">OTU domain-containing protein</fullName>
    </recommendedName>
</protein>
<organism evidence="4 5">
    <name type="scientific">Symbiodinium natans</name>
    <dbReference type="NCBI Taxonomy" id="878477"/>
    <lineage>
        <taxon>Eukaryota</taxon>
        <taxon>Sar</taxon>
        <taxon>Alveolata</taxon>
        <taxon>Dinophyceae</taxon>
        <taxon>Suessiales</taxon>
        <taxon>Symbiodiniaceae</taxon>
        <taxon>Symbiodinium</taxon>
    </lineage>
</organism>
<evidence type="ECO:0000313" key="4">
    <source>
        <dbReference type="EMBL" id="CAE7337186.1"/>
    </source>
</evidence>
<feature type="region of interest" description="Disordered" evidence="1">
    <location>
        <begin position="916"/>
        <end position="952"/>
    </location>
</feature>
<dbReference type="PANTHER" id="PTHR12419:SF7">
    <property type="entry name" value="OTU DOMAIN-CONTAINING PROTEIN 3"/>
    <property type="match status" value="1"/>
</dbReference>
<feature type="compositionally biased region" description="Low complexity" evidence="1">
    <location>
        <begin position="555"/>
        <end position="569"/>
    </location>
</feature>
<feature type="compositionally biased region" description="Low complexity" evidence="1">
    <location>
        <begin position="1143"/>
        <end position="1166"/>
    </location>
</feature>
<dbReference type="SUPFAM" id="SSF54001">
    <property type="entry name" value="Cysteine proteinases"/>
    <property type="match status" value="1"/>
</dbReference>
<feature type="transmembrane region" description="Helical" evidence="2">
    <location>
        <begin position="178"/>
        <end position="196"/>
    </location>
</feature>
<dbReference type="Proteomes" id="UP000604046">
    <property type="component" value="Unassembled WGS sequence"/>
</dbReference>
<reference evidence="4" key="1">
    <citation type="submission" date="2021-02" db="EMBL/GenBank/DDBJ databases">
        <authorList>
            <person name="Dougan E. K."/>
            <person name="Rhodes N."/>
            <person name="Thang M."/>
            <person name="Chan C."/>
        </authorList>
    </citation>
    <scope>NUCLEOTIDE SEQUENCE</scope>
</reference>
<feature type="region of interest" description="Disordered" evidence="1">
    <location>
        <begin position="1"/>
        <end position="49"/>
    </location>
</feature>
<gene>
    <name evidence="4" type="ORF">SNAT2548_LOCUS17647</name>
</gene>
<dbReference type="OrthoDB" id="410955at2759"/>
<dbReference type="CDD" id="cd22744">
    <property type="entry name" value="OTU"/>
    <property type="match status" value="1"/>
</dbReference>
<feature type="region of interest" description="Disordered" evidence="1">
    <location>
        <begin position="494"/>
        <end position="578"/>
    </location>
</feature>
<feature type="transmembrane region" description="Helical" evidence="2">
    <location>
        <begin position="114"/>
        <end position="135"/>
    </location>
</feature>
<evidence type="ECO:0000256" key="2">
    <source>
        <dbReference type="SAM" id="Phobius"/>
    </source>
</evidence>
<keyword evidence="2" id="KW-0812">Transmembrane</keyword>
<evidence type="ECO:0000256" key="1">
    <source>
        <dbReference type="SAM" id="MobiDB-lite"/>
    </source>
</evidence>
<feature type="compositionally biased region" description="Basic and acidic residues" evidence="1">
    <location>
        <begin position="929"/>
        <end position="940"/>
    </location>
</feature>
<accession>A0A812P1Y3</accession>
<keyword evidence="2" id="KW-1133">Transmembrane helix</keyword>
<feature type="region of interest" description="Disordered" evidence="1">
    <location>
        <begin position="1091"/>
        <end position="1128"/>
    </location>
</feature>
<dbReference type="Gene3D" id="3.90.70.80">
    <property type="match status" value="1"/>
</dbReference>
<feature type="domain" description="OTU" evidence="3">
    <location>
        <begin position="960"/>
        <end position="1095"/>
    </location>
</feature>
<keyword evidence="2" id="KW-0472">Membrane</keyword>
<evidence type="ECO:0000313" key="5">
    <source>
        <dbReference type="Proteomes" id="UP000604046"/>
    </source>
</evidence>
<dbReference type="EMBL" id="CAJNDS010002118">
    <property type="protein sequence ID" value="CAE7337186.1"/>
    <property type="molecule type" value="Genomic_DNA"/>
</dbReference>
<evidence type="ECO:0000259" key="3">
    <source>
        <dbReference type="PROSITE" id="PS50802"/>
    </source>
</evidence>
<feature type="region of interest" description="Disordered" evidence="1">
    <location>
        <begin position="1409"/>
        <end position="1429"/>
    </location>
</feature>
<dbReference type="InterPro" id="IPR003323">
    <property type="entry name" value="OTU_dom"/>
</dbReference>
<dbReference type="InterPro" id="IPR050704">
    <property type="entry name" value="Peptidase_C85-like"/>
</dbReference>